<dbReference type="InterPro" id="IPR036188">
    <property type="entry name" value="FAD/NAD-bd_sf"/>
</dbReference>
<dbReference type="Pfam" id="PF05199">
    <property type="entry name" value="GMC_oxred_C"/>
    <property type="match status" value="1"/>
</dbReference>
<evidence type="ECO:0000313" key="6">
    <source>
        <dbReference type="EMBL" id="KAF2737761.1"/>
    </source>
</evidence>
<dbReference type="Pfam" id="PF00732">
    <property type="entry name" value="GMC_oxred_N"/>
    <property type="match status" value="1"/>
</dbReference>
<dbReference type="PROSITE" id="PS00624">
    <property type="entry name" value="GMC_OXRED_2"/>
    <property type="match status" value="1"/>
</dbReference>
<comment type="similarity">
    <text evidence="1">Belongs to the GMC oxidoreductase family.</text>
</comment>
<dbReference type="GO" id="GO:0044550">
    <property type="term" value="P:secondary metabolite biosynthetic process"/>
    <property type="evidence" value="ECO:0007669"/>
    <property type="project" value="TreeGrafter"/>
</dbReference>
<dbReference type="PIRSF" id="PIRSF000137">
    <property type="entry name" value="Alcohol_oxidase"/>
    <property type="match status" value="1"/>
</dbReference>
<keyword evidence="7" id="KW-1185">Reference proteome</keyword>
<comment type="caution">
    <text evidence="6">The sequence shown here is derived from an EMBL/GenBank/DDBJ whole genome shotgun (WGS) entry which is preliminary data.</text>
</comment>
<dbReference type="PANTHER" id="PTHR11552:SF115">
    <property type="entry name" value="DEHYDROGENASE XPTC-RELATED"/>
    <property type="match status" value="1"/>
</dbReference>
<dbReference type="GO" id="GO:0016614">
    <property type="term" value="F:oxidoreductase activity, acting on CH-OH group of donors"/>
    <property type="evidence" value="ECO:0007669"/>
    <property type="project" value="InterPro"/>
</dbReference>
<dbReference type="InterPro" id="IPR012132">
    <property type="entry name" value="GMC_OxRdtase"/>
</dbReference>
<evidence type="ECO:0000256" key="1">
    <source>
        <dbReference type="ARBA" id="ARBA00010790"/>
    </source>
</evidence>
<dbReference type="SUPFAM" id="SSF54373">
    <property type="entry name" value="FAD-linked reductases, C-terminal domain"/>
    <property type="match status" value="1"/>
</dbReference>
<dbReference type="OrthoDB" id="269227at2759"/>
<name>A0A9P4V5S7_9PLEO</name>
<dbReference type="PANTHER" id="PTHR11552">
    <property type="entry name" value="GLUCOSE-METHANOL-CHOLINE GMC OXIDOREDUCTASE"/>
    <property type="match status" value="1"/>
</dbReference>
<protein>
    <submittedName>
        <fullName evidence="6">Alcohol oxidase</fullName>
    </submittedName>
</protein>
<accession>A0A9P4V5S7</accession>
<proteinExistence type="inferred from homology"/>
<dbReference type="GO" id="GO:0050660">
    <property type="term" value="F:flavin adenine dinucleotide binding"/>
    <property type="evidence" value="ECO:0007669"/>
    <property type="project" value="InterPro"/>
</dbReference>
<dbReference type="Proteomes" id="UP000799444">
    <property type="component" value="Unassembled WGS sequence"/>
</dbReference>
<feature type="binding site" evidence="3">
    <location>
        <position position="126"/>
    </location>
    <ligand>
        <name>FAD</name>
        <dbReference type="ChEBI" id="CHEBI:57692"/>
    </ligand>
</feature>
<organism evidence="6 7">
    <name type="scientific">Polyplosphaeria fusca</name>
    <dbReference type="NCBI Taxonomy" id="682080"/>
    <lineage>
        <taxon>Eukaryota</taxon>
        <taxon>Fungi</taxon>
        <taxon>Dikarya</taxon>
        <taxon>Ascomycota</taxon>
        <taxon>Pezizomycotina</taxon>
        <taxon>Dothideomycetes</taxon>
        <taxon>Pleosporomycetidae</taxon>
        <taxon>Pleosporales</taxon>
        <taxon>Tetraplosphaeriaceae</taxon>
        <taxon>Polyplosphaeria</taxon>
    </lineage>
</organism>
<sequence length="629" mass="68562">MIFELSRLLFAAAALHTFLIPLANGSPALANQAQLKRSVFELDKSYDYVIIGGGTAGLTVANRLSEDANRTVLVVEIGYFGDESCIWMPKFSTTAAPPCSQYRFNITAIPQTQINDSGSPYRIGAVVGGSSAVNGMVFDRAAKEDYDIWERLGNHGWGWDGLYPYFIKSAKLGVPRNEIVERYGYTYDETAYGDEKSPIWASFPPFQWNTTKIAWQAWEEMGVPHVKEHALGDAVGRFWVPASQHPINQTRSYARYGYYDPIATRTNYHLLIGHKAEKLVLSANNSVEGVIIHHRDDQNEKFTVKATKETILSAGAIHSPQILELSGIGSKDVLEAAGIEQKVDLPGVGANFQDHPQVKLTCNFTNDTWPNPSTLINNSTFAAAALAEYNANKTGPYTLALNTAFSFLSLRTLHPSFQTITTRLRTQFPSDYLPASTPSTVVTGYGAQLSMLASHLSSSSVPAYEAPIGASCPLTQVILHPLSRGTVHIDPRNATAEPRIDFRTFANPLDVDVAMQFVRYTRGLYRTAAYAERGPVETGPGANVTDEDVQGLERWVRGSTGPTSYHACGTTSMLARELGGVVDTELRVYGVGRLSVVDAGIMPLIVGGHLSASVYAIAEKAADLIKARA</sequence>
<dbReference type="SUPFAM" id="SSF51905">
    <property type="entry name" value="FAD/NAD(P)-binding domain"/>
    <property type="match status" value="1"/>
</dbReference>
<dbReference type="Gene3D" id="3.30.560.10">
    <property type="entry name" value="Glucose Oxidase, domain 3"/>
    <property type="match status" value="1"/>
</dbReference>
<dbReference type="InterPro" id="IPR007867">
    <property type="entry name" value="GMC_OxRtase_C"/>
</dbReference>
<evidence type="ECO:0000259" key="5">
    <source>
        <dbReference type="PROSITE" id="PS00624"/>
    </source>
</evidence>
<reference evidence="6" key="1">
    <citation type="journal article" date="2020" name="Stud. Mycol.">
        <title>101 Dothideomycetes genomes: a test case for predicting lifestyles and emergence of pathogens.</title>
        <authorList>
            <person name="Haridas S."/>
            <person name="Albert R."/>
            <person name="Binder M."/>
            <person name="Bloem J."/>
            <person name="Labutti K."/>
            <person name="Salamov A."/>
            <person name="Andreopoulos B."/>
            <person name="Baker S."/>
            <person name="Barry K."/>
            <person name="Bills G."/>
            <person name="Bluhm B."/>
            <person name="Cannon C."/>
            <person name="Castanera R."/>
            <person name="Culley D."/>
            <person name="Daum C."/>
            <person name="Ezra D."/>
            <person name="Gonzalez J."/>
            <person name="Henrissat B."/>
            <person name="Kuo A."/>
            <person name="Liang C."/>
            <person name="Lipzen A."/>
            <person name="Lutzoni F."/>
            <person name="Magnuson J."/>
            <person name="Mondo S."/>
            <person name="Nolan M."/>
            <person name="Ohm R."/>
            <person name="Pangilinan J."/>
            <person name="Park H.-J."/>
            <person name="Ramirez L."/>
            <person name="Alfaro M."/>
            <person name="Sun H."/>
            <person name="Tritt A."/>
            <person name="Yoshinaga Y."/>
            <person name="Zwiers L.-H."/>
            <person name="Turgeon B."/>
            <person name="Goodwin S."/>
            <person name="Spatafora J."/>
            <person name="Crous P."/>
            <person name="Grigoriev I."/>
        </authorList>
    </citation>
    <scope>NUCLEOTIDE SEQUENCE</scope>
    <source>
        <strain evidence="6">CBS 125425</strain>
    </source>
</reference>
<keyword evidence="3" id="KW-0274">FAD</keyword>
<evidence type="ECO:0000313" key="7">
    <source>
        <dbReference type="Proteomes" id="UP000799444"/>
    </source>
</evidence>
<feature type="chain" id="PRO_5040484712" evidence="4">
    <location>
        <begin position="26"/>
        <end position="629"/>
    </location>
</feature>
<feature type="binding site" evidence="3">
    <location>
        <begin position="134"/>
        <end position="137"/>
    </location>
    <ligand>
        <name>FAD</name>
        <dbReference type="ChEBI" id="CHEBI:57692"/>
    </ligand>
</feature>
<evidence type="ECO:0000256" key="3">
    <source>
        <dbReference type="PIRSR" id="PIRSR000137-2"/>
    </source>
</evidence>
<dbReference type="AlphaFoldDB" id="A0A9P4V5S7"/>
<dbReference type="EMBL" id="ML996113">
    <property type="protein sequence ID" value="KAF2737761.1"/>
    <property type="molecule type" value="Genomic_DNA"/>
</dbReference>
<comment type="cofactor">
    <cofactor evidence="3">
        <name>FAD</name>
        <dbReference type="ChEBI" id="CHEBI:57692"/>
    </cofactor>
</comment>
<keyword evidence="4" id="KW-0732">Signal</keyword>
<evidence type="ECO:0000256" key="2">
    <source>
        <dbReference type="PIRSR" id="PIRSR000137-1"/>
    </source>
</evidence>
<feature type="active site" description="Proton acceptor" evidence="2">
    <location>
        <position position="609"/>
    </location>
</feature>
<feature type="signal peptide" evidence="4">
    <location>
        <begin position="1"/>
        <end position="25"/>
    </location>
</feature>
<feature type="active site" description="Proton donor" evidence="2">
    <location>
        <position position="566"/>
    </location>
</feature>
<dbReference type="InterPro" id="IPR000172">
    <property type="entry name" value="GMC_OxRdtase_N"/>
</dbReference>
<gene>
    <name evidence="6" type="ORF">EJ04DRAFT_561191</name>
</gene>
<evidence type="ECO:0000256" key="4">
    <source>
        <dbReference type="SAM" id="SignalP"/>
    </source>
</evidence>
<feature type="domain" description="Glucose-methanol-choline oxidoreductase N-terminal" evidence="5">
    <location>
        <begin position="315"/>
        <end position="329"/>
    </location>
</feature>
<keyword evidence="3" id="KW-0285">Flavoprotein</keyword>
<dbReference type="Gene3D" id="3.50.50.60">
    <property type="entry name" value="FAD/NAD(P)-binding domain"/>
    <property type="match status" value="1"/>
</dbReference>